<keyword evidence="2" id="KW-1185">Reference proteome</keyword>
<protein>
    <submittedName>
        <fullName evidence="1">Uncharacterized protein</fullName>
    </submittedName>
</protein>
<name>A0AAW1QB57_9CHLO</name>
<organism evidence="1 2">
    <name type="scientific">Apatococcus lobatus</name>
    <dbReference type="NCBI Taxonomy" id="904363"/>
    <lineage>
        <taxon>Eukaryota</taxon>
        <taxon>Viridiplantae</taxon>
        <taxon>Chlorophyta</taxon>
        <taxon>core chlorophytes</taxon>
        <taxon>Trebouxiophyceae</taxon>
        <taxon>Chlorellales</taxon>
        <taxon>Chlorellaceae</taxon>
        <taxon>Apatococcus</taxon>
    </lineage>
</organism>
<sequence>MVLNLPADSQGLSWIVSQGPSQLLLIPGLTAASIAAAAAGDPDAHSYLRFAAQHFAAHGSTQNITALDNICIEACNLGDHDKLINGFAAYG</sequence>
<reference evidence="1 2" key="1">
    <citation type="journal article" date="2024" name="Nat. Commun.">
        <title>Phylogenomics reveals the evolutionary origins of lichenization in chlorophyte algae.</title>
        <authorList>
            <person name="Puginier C."/>
            <person name="Libourel C."/>
            <person name="Otte J."/>
            <person name="Skaloud P."/>
            <person name="Haon M."/>
            <person name="Grisel S."/>
            <person name="Petersen M."/>
            <person name="Berrin J.G."/>
            <person name="Delaux P.M."/>
            <person name="Dal Grande F."/>
            <person name="Keller J."/>
        </authorList>
    </citation>
    <scope>NUCLEOTIDE SEQUENCE [LARGE SCALE GENOMIC DNA]</scope>
    <source>
        <strain evidence="1 2">SAG 2145</strain>
    </source>
</reference>
<dbReference type="EMBL" id="JALJOS010000052">
    <property type="protein sequence ID" value="KAK9818957.1"/>
    <property type="molecule type" value="Genomic_DNA"/>
</dbReference>
<dbReference type="AlphaFoldDB" id="A0AAW1QB57"/>
<gene>
    <name evidence="1" type="ORF">WJX74_007307</name>
</gene>
<comment type="caution">
    <text evidence="1">The sequence shown here is derived from an EMBL/GenBank/DDBJ whole genome shotgun (WGS) entry which is preliminary data.</text>
</comment>
<accession>A0AAW1QB57</accession>
<evidence type="ECO:0000313" key="2">
    <source>
        <dbReference type="Proteomes" id="UP001438707"/>
    </source>
</evidence>
<dbReference type="Proteomes" id="UP001438707">
    <property type="component" value="Unassembled WGS sequence"/>
</dbReference>
<evidence type="ECO:0000313" key="1">
    <source>
        <dbReference type="EMBL" id="KAK9818957.1"/>
    </source>
</evidence>
<proteinExistence type="predicted"/>